<feature type="region of interest" description="Disordered" evidence="1">
    <location>
        <begin position="1"/>
        <end position="43"/>
    </location>
</feature>
<sequence length="150" mass="17111">MISIPKTQPNDRQPIVSQTPRKRYLSGRNNLSSNPIDQENVQSDEEVFVSPEGDTNIDENVTIQDLSSIRQSQRIIRKLSRCLLVGESKLAIFVYQVDDPTLFNKARDKIEIFIGLYVDNILLIENDVEMSSSTKAWLAQQFSYEGFGQN</sequence>
<protein>
    <submittedName>
        <fullName evidence="2">Uncharacterized protein</fullName>
    </submittedName>
</protein>
<feature type="compositionally biased region" description="Polar residues" evidence="1">
    <location>
        <begin position="27"/>
        <end position="41"/>
    </location>
</feature>
<comment type="caution">
    <text evidence="2">The sequence shown here is derived from an EMBL/GenBank/DDBJ whole genome shotgun (WGS) entry which is preliminary data.</text>
</comment>
<evidence type="ECO:0000313" key="3">
    <source>
        <dbReference type="Proteomes" id="UP001604336"/>
    </source>
</evidence>
<proteinExistence type="predicted"/>
<dbReference type="AlphaFoldDB" id="A0ABD1TZ20"/>
<accession>A0ABD1TZ20</accession>
<gene>
    <name evidence="2" type="ORF">Adt_14228</name>
</gene>
<reference evidence="3" key="1">
    <citation type="submission" date="2024-07" db="EMBL/GenBank/DDBJ databases">
        <title>Two chromosome-level genome assemblies of Korean endemic species Abeliophyllum distichum and Forsythia ovata (Oleaceae).</title>
        <authorList>
            <person name="Jang H."/>
        </authorList>
    </citation>
    <scope>NUCLEOTIDE SEQUENCE [LARGE SCALE GENOMIC DNA]</scope>
</reference>
<name>A0ABD1TZ20_9LAMI</name>
<evidence type="ECO:0000256" key="1">
    <source>
        <dbReference type="SAM" id="MobiDB-lite"/>
    </source>
</evidence>
<organism evidence="2 3">
    <name type="scientific">Abeliophyllum distichum</name>
    <dbReference type="NCBI Taxonomy" id="126358"/>
    <lineage>
        <taxon>Eukaryota</taxon>
        <taxon>Viridiplantae</taxon>
        <taxon>Streptophyta</taxon>
        <taxon>Embryophyta</taxon>
        <taxon>Tracheophyta</taxon>
        <taxon>Spermatophyta</taxon>
        <taxon>Magnoliopsida</taxon>
        <taxon>eudicotyledons</taxon>
        <taxon>Gunneridae</taxon>
        <taxon>Pentapetalae</taxon>
        <taxon>asterids</taxon>
        <taxon>lamiids</taxon>
        <taxon>Lamiales</taxon>
        <taxon>Oleaceae</taxon>
        <taxon>Forsythieae</taxon>
        <taxon>Abeliophyllum</taxon>
    </lineage>
</organism>
<dbReference type="Proteomes" id="UP001604336">
    <property type="component" value="Unassembled WGS sequence"/>
</dbReference>
<keyword evidence="3" id="KW-1185">Reference proteome</keyword>
<feature type="compositionally biased region" description="Polar residues" evidence="1">
    <location>
        <begin position="1"/>
        <end position="19"/>
    </location>
</feature>
<dbReference type="EMBL" id="JBFOLK010000004">
    <property type="protein sequence ID" value="KAL2517981.1"/>
    <property type="molecule type" value="Genomic_DNA"/>
</dbReference>
<evidence type="ECO:0000313" key="2">
    <source>
        <dbReference type="EMBL" id="KAL2517981.1"/>
    </source>
</evidence>